<keyword evidence="5" id="KW-1185">Reference proteome</keyword>
<feature type="compositionally biased region" description="Basic and acidic residues" evidence="1">
    <location>
        <begin position="563"/>
        <end position="578"/>
    </location>
</feature>
<keyword evidence="2" id="KW-0472">Membrane</keyword>
<dbReference type="OrthoDB" id="3169450at2"/>
<dbReference type="EC" id="3.4.-.-" evidence="4"/>
<dbReference type="AlphaFoldDB" id="U2TIL2"/>
<gene>
    <name evidence="4" type="ORF">HMPREF1316_0786</name>
</gene>
<comment type="caution">
    <text evidence="4">The sequence shown here is derived from an EMBL/GenBank/DDBJ whole genome shotgun (WGS) entry which is preliminary data.</text>
</comment>
<feature type="transmembrane region" description="Helical" evidence="2">
    <location>
        <begin position="85"/>
        <end position="104"/>
    </location>
</feature>
<protein>
    <submittedName>
        <fullName evidence="4">Peptidase, M28 family</fullName>
        <ecNumber evidence="4">3.4.-.-</ecNumber>
    </submittedName>
</protein>
<feature type="compositionally biased region" description="Low complexity" evidence="1">
    <location>
        <begin position="429"/>
        <end position="445"/>
    </location>
</feature>
<accession>U2TIL2</accession>
<dbReference type="GO" id="GO:0016787">
    <property type="term" value="F:hydrolase activity"/>
    <property type="evidence" value="ECO:0007669"/>
    <property type="project" value="UniProtKB-KW"/>
</dbReference>
<dbReference type="Gene3D" id="3.40.630.10">
    <property type="entry name" value="Zn peptidases"/>
    <property type="match status" value="2"/>
</dbReference>
<feature type="compositionally biased region" description="Acidic residues" evidence="1">
    <location>
        <begin position="646"/>
        <end position="669"/>
    </location>
</feature>
<dbReference type="STRING" id="1125712.HMPREF1316_0786"/>
<dbReference type="RefSeq" id="WP_021727448.1">
    <property type="nucleotide sequence ID" value="NZ_AWEZ01000073.1"/>
</dbReference>
<dbReference type="EMBL" id="AWEZ01000073">
    <property type="protein sequence ID" value="ERL06063.1"/>
    <property type="molecule type" value="Genomic_DNA"/>
</dbReference>
<feature type="region of interest" description="Disordered" evidence="1">
    <location>
        <begin position="244"/>
        <end position="298"/>
    </location>
</feature>
<dbReference type="SUPFAM" id="SSF53187">
    <property type="entry name" value="Zn-dependent exopeptidases"/>
    <property type="match status" value="2"/>
</dbReference>
<feature type="compositionally biased region" description="Acidic residues" evidence="1">
    <location>
        <begin position="527"/>
        <end position="536"/>
    </location>
</feature>
<feature type="compositionally biased region" description="Basic and acidic residues" evidence="1">
    <location>
        <begin position="592"/>
        <end position="603"/>
    </location>
</feature>
<feature type="region of interest" description="Disordered" evidence="1">
    <location>
        <begin position="387"/>
        <end position="463"/>
    </location>
</feature>
<keyword evidence="2" id="KW-0812">Transmembrane</keyword>
<sequence>MASTRNYLNYLNDQVDIAPANSQEELDAAHLVKELMDEHGLDTTLQEFDMPVAGDLAHSIVYLLLFVGIVLGGVLGSAAGAIGRVIVLVGIILLALRFGGYDILANLGPKARSQNVIGVHRASGPLVVKGNRPIVIVAHYDTPNEGLLWRRTLVRYLPALKRSAFWCVFMVATCCLFQVMGFLPAPARHVFWIIGIVASLPLLAIGVNDVYERFAPCTEGANDNKAAVAAMLGVLDKIRPGTDEAQRWAQAHPHAAIASPTVRDDTGGEEGQASSTEDGNAAPPEAGTETEGDATHVYSPGTIQIDADWVDGRKVSHEGAEGLPTMFGKVREGATGMLRRIREATTHEGIDDEAPDTPKPDDATKGEGAPAILTPLEEIEPAVAETMDETAPAPEEAAAPEEMPGPEDEQAEPEVPEHEEPTEPEEPTSSEAPMVSASEPIGTAEPEPPAEGGPTQVSAPSIPPIHKLDLTASQSVRRGAAFIERLNILPKDCEIVYDLPPVPDLDLSTLPEVPEIPDFSVKDFLEPEPEQEEPQPEEGVGVEEPAHHTGYAPSFLDNGYTRRAAEERAGEGRPHVPEVQEGYGDDGLSGEPHAHAQARRERTHELLESVPVPEYEALEDEGEHAPSIGRRIRAFFAGLDRRQPQDDEPLDDADIAVLELLEDDGAPDDATEREGAGSSEDAPSGGGPVSDTAAMDAPHEDLGTIGDLDTSGLHVQDDEPSGPAERTSRPEGVEDPNWGKAEYAPQVSSTARRAVLFDLPDPAQAPSDPLAASEGAEGEDLDSTEPTPRARERKLRNDTRPSHDADHPSHWKGGATTRSDLRVVERNAADEPDQEREREAVLGMGDDELIAHDVWFVATGASELNHAGMREFLAEYRKQARGAFIVNLECIGAGDLTLLTSEGASVPRRADRRMVRLLSTIASDLHISLAKRRHDWAETDAYSALQSSMRAMTVMGMSEAGTPANAHSADDTAANVDAAQVVDVTELVAELIRRS</sequence>
<evidence type="ECO:0000259" key="3">
    <source>
        <dbReference type="Pfam" id="PF04389"/>
    </source>
</evidence>
<dbReference type="InterPro" id="IPR007484">
    <property type="entry name" value="Peptidase_M28"/>
</dbReference>
<feature type="region of interest" description="Disordered" evidence="1">
    <location>
        <begin position="527"/>
        <end position="603"/>
    </location>
</feature>
<dbReference type="eggNOG" id="COG3266">
    <property type="taxonomic scope" value="Bacteria"/>
</dbReference>
<dbReference type="Pfam" id="PF04389">
    <property type="entry name" value="Peptidase_M28"/>
    <property type="match status" value="1"/>
</dbReference>
<feature type="compositionally biased region" description="Basic and acidic residues" evidence="1">
    <location>
        <begin position="819"/>
        <end position="837"/>
    </location>
</feature>
<feature type="compositionally biased region" description="Low complexity" evidence="1">
    <location>
        <begin position="389"/>
        <end position="402"/>
    </location>
</feature>
<feature type="transmembrane region" description="Helical" evidence="2">
    <location>
        <begin position="60"/>
        <end position="78"/>
    </location>
</feature>
<evidence type="ECO:0000256" key="2">
    <source>
        <dbReference type="SAM" id="Phobius"/>
    </source>
</evidence>
<evidence type="ECO:0000256" key="1">
    <source>
        <dbReference type="SAM" id="MobiDB-lite"/>
    </source>
</evidence>
<evidence type="ECO:0000313" key="4">
    <source>
        <dbReference type="EMBL" id="ERL06063.1"/>
    </source>
</evidence>
<name>U2TIL2_9ACTN</name>
<proteinExistence type="predicted"/>
<feature type="compositionally biased region" description="Acidic residues" evidence="1">
    <location>
        <begin position="404"/>
        <end position="414"/>
    </location>
</feature>
<feature type="transmembrane region" description="Helical" evidence="2">
    <location>
        <begin position="163"/>
        <end position="183"/>
    </location>
</feature>
<feature type="compositionally biased region" description="Basic and acidic residues" evidence="1">
    <location>
        <begin position="356"/>
        <end position="365"/>
    </location>
</feature>
<keyword evidence="4" id="KW-0378">Hydrolase</keyword>
<evidence type="ECO:0000313" key="5">
    <source>
        <dbReference type="Proteomes" id="UP000016638"/>
    </source>
</evidence>
<dbReference type="PATRIC" id="fig|1125712.3.peg.2460"/>
<feature type="domain" description="Peptidase M28" evidence="3">
    <location>
        <begin position="851"/>
        <end position="991"/>
    </location>
</feature>
<feature type="region of interest" description="Disordered" evidence="1">
    <location>
        <begin position="640"/>
        <end position="837"/>
    </location>
</feature>
<dbReference type="Proteomes" id="UP000016638">
    <property type="component" value="Unassembled WGS sequence"/>
</dbReference>
<feature type="region of interest" description="Disordered" evidence="1">
    <location>
        <begin position="345"/>
        <end position="368"/>
    </location>
</feature>
<organism evidence="4 5">
    <name type="scientific">Olsenella profusa F0195</name>
    <dbReference type="NCBI Taxonomy" id="1125712"/>
    <lineage>
        <taxon>Bacteria</taxon>
        <taxon>Bacillati</taxon>
        <taxon>Actinomycetota</taxon>
        <taxon>Coriobacteriia</taxon>
        <taxon>Coriobacteriales</taxon>
        <taxon>Atopobiaceae</taxon>
        <taxon>Olsenella</taxon>
    </lineage>
</organism>
<keyword evidence="2" id="KW-1133">Transmembrane helix</keyword>
<reference evidence="4 5" key="1">
    <citation type="submission" date="2013-08" db="EMBL/GenBank/DDBJ databases">
        <authorList>
            <person name="Durkin A.S."/>
            <person name="Haft D.R."/>
            <person name="McCorrison J."/>
            <person name="Torralba M."/>
            <person name="Gillis M."/>
            <person name="Haft D.H."/>
            <person name="Methe B."/>
            <person name="Sutton G."/>
            <person name="Nelson K.E."/>
        </authorList>
    </citation>
    <scope>NUCLEOTIDE SEQUENCE [LARGE SCALE GENOMIC DNA]</scope>
    <source>
        <strain evidence="4 5">F0195</strain>
    </source>
</reference>
<feature type="compositionally biased region" description="Basic and acidic residues" evidence="1">
    <location>
        <begin position="795"/>
        <end position="809"/>
    </location>
</feature>